<name>X1TUS1_9ZZZZ</name>
<dbReference type="EMBL" id="BARW01033376">
    <property type="protein sequence ID" value="GAJ09088.1"/>
    <property type="molecule type" value="Genomic_DNA"/>
</dbReference>
<comment type="caution">
    <text evidence="1">The sequence shown here is derived from an EMBL/GenBank/DDBJ whole genome shotgun (WGS) entry which is preliminary data.</text>
</comment>
<organism evidence="1">
    <name type="scientific">marine sediment metagenome</name>
    <dbReference type="NCBI Taxonomy" id="412755"/>
    <lineage>
        <taxon>unclassified sequences</taxon>
        <taxon>metagenomes</taxon>
        <taxon>ecological metagenomes</taxon>
    </lineage>
</organism>
<gene>
    <name evidence="1" type="ORF">S12H4_52578</name>
</gene>
<dbReference type="Pfam" id="PF02635">
    <property type="entry name" value="DsrE"/>
    <property type="match status" value="1"/>
</dbReference>
<dbReference type="SUPFAM" id="SSF75169">
    <property type="entry name" value="DsrEFH-like"/>
    <property type="match status" value="1"/>
</dbReference>
<dbReference type="InterPro" id="IPR027396">
    <property type="entry name" value="DsrEFH-like"/>
</dbReference>
<evidence type="ECO:0000313" key="1">
    <source>
        <dbReference type="EMBL" id="GAJ09088.1"/>
    </source>
</evidence>
<accession>X1TUS1</accession>
<dbReference type="Gene3D" id="3.40.1260.10">
    <property type="entry name" value="DsrEFH-like"/>
    <property type="match status" value="1"/>
</dbReference>
<dbReference type="PROSITE" id="PS51257">
    <property type="entry name" value="PROKAR_LIPOPROTEIN"/>
    <property type="match status" value="1"/>
</dbReference>
<dbReference type="AlphaFoldDB" id="X1TUS1"/>
<sequence>MVKVAITCNGTEPRNLFPVFVLGSAAAACGYEVVLFFTPGGASSLVKGELEKIKAKGMPDILELYESLLVLDGKILVCELVLGAKDIKKEDFREEVKIVGAAGFLAEIKDAQITFSF</sequence>
<proteinExistence type="predicted"/>
<protein>
    <submittedName>
        <fullName evidence="1">Uncharacterized protein</fullName>
    </submittedName>
</protein>
<reference evidence="1" key="1">
    <citation type="journal article" date="2014" name="Front. Microbiol.">
        <title>High frequency of phylogenetically diverse reductive dehalogenase-homologous genes in deep subseafloor sedimentary metagenomes.</title>
        <authorList>
            <person name="Kawai M."/>
            <person name="Futagami T."/>
            <person name="Toyoda A."/>
            <person name="Takaki Y."/>
            <person name="Nishi S."/>
            <person name="Hori S."/>
            <person name="Arai W."/>
            <person name="Tsubouchi T."/>
            <person name="Morono Y."/>
            <person name="Uchiyama I."/>
            <person name="Ito T."/>
            <person name="Fujiyama A."/>
            <person name="Inagaki F."/>
            <person name="Takami H."/>
        </authorList>
    </citation>
    <scope>NUCLEOTIDE SEQUENCE</scope>
    <source>
        <strain evidence="1">Expedition CK06-06</strain>
    </source>
</reference>
<dbReference type="InterPro" id="IPR003787">
    <property type="entry name" value="Sulphur_relay_DsrE/F-like"/>
</dbReference>
<dbReference type="PANTHER" id="PTHR34655">
    <property type="entry name" value="CONSERVED WITHIN P. AEROPHILUM"/>
    <property type="match status" value="1"/>
</dbReference>
<dbReference type="PANTHER" id="PTHR34655:SF2">
    <property type="entry name" value="PEROXIREDOXIN FAMILY PROTEIN"/>
    <property type="match status" value="1"/>
</dbReference>